<organism evidence="2 3">
    <name type="scientific">Rhodotorula toruloides</name>
    <name type="common">Yeast</name>
    <name type="synonym">Rhodosporidium toruloides</name>
    <dbReference type="NCBI Taxonomy" id="5286"/>
    <lineage>
        <taxon>Eukaryota</taxon>
        <taxon>Fungi</taxon>
        <taxon>Dikarya</taxon>
        <taxon>Basidiomycota</taxon>
        <taxon>Pucciniomycotina</taxon>
        <taxon>Microbotryomycetes</taxon>
        <taxon>Sporidiobolales</taxon>
        <taxon>Sporidiobolaceae</taxon>
        <taxon>Rhodotorula</taxon>
    </lineage>
</organism>
<feature type="compositionally biased region" description="Low complexity" evidence="1">
    <location>
        <begin position="177"/>
        <end position="191"/>
    </location>
</feature>
<feature type="compositionally biased region" description="Basic residues" evidence="1">
    <location>
        <begin position="9"/>
        <end position="23"/>
    </location>
</feature>
<dbReference type="AlphaFoldDB" id="A0A2S9ZZY5"/>
<reference evidence="2 3" key="1">
    <citation type="journal article" date="2018" name="Elife">
        <title>Functional genomics of lipid metabolism in the oleaginous yeast Rhodosporidium toruloides.</title>
        <authorList>
            <person name="Coradetti S.T."/>
            <person name="Pinel D."/>
            <person name="Geiselman G."/>
            <person name="Ito M."/>
            <person name="Mondo S."/>
            <person name="Reilly M.C."/>
            <person name="Cheng Y.F."/>
            <person name="Bauer S."/>
            <person name="Grigoriev I."/>
            <person name="Gladden J.M."/>
            <person name="Simmons B.A."/>
            <person name="Brem R."/>
            <person name="Arkin A.P."/>
            <person name="Skerker J.M."/>
        </authorList>
    </citation>
    <scope>NUCLEOTIDE SEQUENCE [LARGE SCALE GENOMIC DNA]</scope>
    <source>
        <strain evidence="2 3">NBRC 0880</strain>
    </source>
</reference>
<feature type="region of interest" description="Disordered" evidence="1">
    <location>
        <begin position="177"/>
        <end position="208"/>
    </location>
</feature>
<evidence type="ECO:0000313" key="3">
    <source>
        <dbReference type="Proteomes" id="UP000239560"/>
    </source>
</evidence>
<evidence type="ECO:0000313" key="2">
    <source>
        <dbReference type="EMBL" id="PRQ71328.1"/>
    </source>
</evidence>
<accession>A0A2S9ZZY5</accession>
<proteinExistence type="predicted"/>
<name>A0A2S9ZZY5_RHOTO</name>
<sequence>MVGIGPGRLHNHPARCTRRKKRRGERESAFLRIGGDATRSPASPRRREAFLRRLALPSYADCLCEQAGTPKERPRDAGLQGGLSDYGRIILIFHTPWSFSLSSCLLSRRGLLAVRAKLVRSRKSFPRSFSLACKLHPAQRANLACSRSVSNCSRAGCSPPPRALYSVLRKALQVATSARRSAERTSSSGAADNGSRGRGRGGGRSRRELDDFAWNDDARARLIH</sequence>
<gene>
    <name evidence="2" type="ORF">AAT19DRAFT_10186</name>
</gene>
<feature type="region of interest" description="Disordered" evidence="1">
    <location>
        <begin position="1"/>
        <end position="26"/>
    </location>
</feature>
<protein>
    <submittedName>
        <fullName evidence="2">Uncharacterized protein</fullName>
    </submittedName>
</protein>
<dbReference type="Proteomes" id="UP000239560">
    <property type="component" value="Unassembled WGS sequence"/>
</dbReference>
<evidence type="ECO:0000256" key="1">
    <source>
        <dbReference type="SAM" id="MobiDB-lite"/>
    </source>
</evidence>
<dbReference type="EMBL" id="LCTV02000012">
    <property type="protein sequence ID" value="PRQ71328.1"/>
    <property type="molecule type" value="Genomic_DNA"/>
</dbReference>
<comment type="caution">
    <text evidence="2">The sequence shown here is derived from an EMBL/GenBank/DDBJ whole genome shotgun (WGS) entry which is preliminary data.</text>
</comment>